<dbReference type="STRING" id="1297742.A176_003287"/>
<evidence type="ECO:0000256" key="1">
    <source>
        <dbReference type="SAM" id="MobiDB-lite"/>
    </source>
</evidence>
<reference evidence="3 4" key="1">
    <citation type="journal article" date="2016" name="PLoS ONE">
        <title>Complete Genome Sequence and Comparative Genomics of a Novel Myxobacterium Myxococcus hansupus.</title>
        <authorList>
            <person name="Sharma G."/>
            <person name="Narwani T."/>
            <person name="Subramanian S."/>
        </authorList>
    </citation>
    <scope>NUCLEOTIDE SEQUENCE [LARGE SCALE GENOMIC DNA]</scope>
    <source>
        <strain evidence="4">mixupus</strain>
    </source>
</reference>
<protein>
    <submittedName>
        <fullName evidence="3">Putative hemagglutinin-related protein</fullName>
    </submittedName>
</protein>
<sequence>MNGRLKESGHGAFADVHDDADYLSRSLDGAEEAFVGLALAVGQFFSTSPADNLLALQRMPAAVAALIASSPEYLRRFQYMTRGEQVQAVSRLATELLTAWGTASSVSRTFQGAMVGVEGSVPVLSLSAEGTLVLERVAVPVKQVAGVLSGGPGAAIILQRANAAAQGAGPPDGPGHWGPAKESMSPRARRYQEQISGRPADEAYWVRNVKFDGFENGVLLEAKGPGYANKFLENLKPKIWFEGSGAKALVEQAQRQLAVTPKGVPIRWCIAEEKTAEAIRLLFQKERVIGIEVIYVPPL</sequence>
<gene>
    <name evidence="3" type="ORF">A176_003287</name>
</gene>
<organism evidence="3 4">
    <name type="scientific">Pseudomyxococcus hansupus</name>
    <dbReference type="NCBI Taxonomy" id="1297742"/>
    <lineage>
        <taxon>Bacteria</taxon>
        <taxon>Pseudomonadati</taxon>
        <taxon>Myxococcota</taxon>
        <taxon>Myxococcia</taxon>
        <taxon>Myxococcales</taxon>
        <taxon>Cystobacterineae</taxon>
        <taxon>Myxococcaceae</taxon>
        <taxon>Pseudomyxococcus</taxon>
    </lineage>
</organism>
<dbReference type="PATRIC" id="fig|1297742.4.peg.3316"/>
<evidence type="ECO:0000313" key="4">
    <source>
        <dbReference type="Proteomes" id="UP000009026"/>
    </source>
</evidence>
<evidence type="ECO:0000259" key="2">
    <source>
        <dbReference type="Pfam" id="PF15648"/>
    </source>
</evidence>
<dbReference type="InterPro" id="IPR028904">
    <property type="entry name" value="Tox-REase-5_dom"/>
</dbReference>
<evidence type="ECO:0000313" key="3">
    <source>
        <dbReference type="EMBL" id="AKQ66375.1"/>
    </source>
</evidence>
<dbReference type="Pfam" id="PF15648">
    <property type="entry name" value="Tox-REase-5"/>
    <property type="match status" value="1"/>
</dbReference>
<keyword evidence="4" id="KW-1185">Reference proteome</keyword>
<dbReference type="AlphaFoldDB" id="A0A0H4WYE2"/>
<feature type="domain" description="Tox-REase-5" evidence="2">
    <location>
        <begin position="189"/>
        <end position="272"/>
    </location>
</feature>
<accession>A0A0H4WYE2</accession>
<proteinExistence type="predicted"/>
<dbReference type="Proteomes" id="UP000009026">
    <property type="component" value="Chromosome"/>
</dbReference>
<feature type="region of interest" description="Disordered" evidence="1">
    <location>
        <begin position="165"/>
        <end position="188"/>
    </location>
</feature>
<dbReference type="KEGG" id="mym:A176_003287"/>
<name>A0A0H4WYE2_9BACT</name>
<dbReference type="EMBL" id="CP012109">
    <property type="protein sequence ID" value="AKQ66375.1"/>
    <property type="molecule type" value="Genomic_DNA"/>
</dbReference>